<keyword evidence="1" id="KW-0805">Transcription regulation</keyword>
<feature type="region of interest" description="Disordered" evidence="4">
    <location>
        <begin position="208"/>
        <end position="228"/>
    </location>
</feature>
<evidence type="ECO:0000313" key="6">
    <source>
        <dbReference type="EMBL" id="MDD0837273.1"/>
    </source>
</evidence>
<dbReference type="InterPro" id="IPR036388">
    <property type="entry name" value="WH-like_DNA-bd_sf"/>
</dbReference>
<evidence type="ECO:0000256" key="2">
    <source>
        <dbReference type="ARBA" id="ARBA00023125"/>
    </source>
</evidence>
<dbReference type="RefSeq" id="WP_273948253.1">
    <property type="nucleotide sequence ID" value="NZ_JAQSIP010000001.1"/>
</dbReference>
<dbReference type="InterPro" id="IPR000792">
    <property type="entry name" value="Tscrpt_reg_LuxR_C"/>
</dbReference>
<dbReference type="Proteomes" id="UP001528673">
    <property type="component" value="Unassembled WGS sequence"/>
</dbReference>
<feature type="domain" description="HTH luxR-type" evidence="5">
    <location>
        <begin position="240"/>
        <end position="305"/>
    </location>
</feature>
<sequence length="306" mass="32455">MRKWVPPGAEGRGALAGARTGHAGAGGGASALAAAGGVLAEAIDHLGEPDFQADLLRSLGPVLPAASWAVYRTGLGCRPALFMSGSHGVPDTTRDCWQAYLAGPYRVDRSLHADSPAAPPGSLQLCHITAREVAQEHRACIYEAHGVAERLSIVQTEGPDHLFAVNFYRHQHQRAFTDAQVGDFEALSPALLALVRKHLQVAQRAAEPWAAAPSSGPQPADPSTGAVAGAVGPAELRQRLRGLCASLTARELEVCERLLQGLTQEGIAADLGLSLPTVKTYRNRAFARLGIHFRNELFARVLQRPT</sequence>
<dbReference type="InterPro" id="IPR016032">
    <property type="entry name" value="Sig_transdc_resp-reg_C-effctor"/>
</dbReference>
<evidence type="ECO:0000313" key="7">
    <source>
        <dbReference type="Proteomes" id="UP001528673"/>
    </source>
</evidence>
<proteinExistence type="predicted"/>
<name>A0ABT5MTB4_9BURK</name>
<dbReference type="PROSITE" id="PS50043">
    <property type="entry name" value="HTH_LUXR_2"/>
    <property type="match status" value="1"/>
</dbReference>
<keyword evidence="2" id="KW-0238">DNA-binding</keyword>
<dbReference type="CDD" id="cd06170">
    <property type="entry name" value="LuxR_C_like"/>
    <property type="match status" value="1"/>
</dbReference>
<feature type="compositionally biased region" description="Low complexity" evidence="4">
    <location>
        <begin position="8"/>
        <end position="20"/>
    </location>
</feature>
<organism evidence="6 7">
    <name type="scientific">Curvibacter cyanobacteriorum</name>
    <dbReference type="NCBI Taxonomy" id="3026422"/>
    <lineage>
        <taxon>Bacteria</taxon>
        <taxon>Pseudomonadati</taxon>
        <taxon>Pseudomonadota</taxon>
        <taxon>Betaproteobacteria</taxon>
        <taxon>Burkholderiales</taxon>
        <taxon>Comamonadaceae</taxon>
        <taxon>Curvibacter</taxon>
    </lineage>
</organism>
<dbReference type="SUPFAM" id="SSF46894">
    <property type="entry name" value="C-terminal effector domain of the bipartite response regulators"/>
    <property type="match status" value="1"/>
</dbReference>
<protein>
    <submittedName>
        <fullName evidence="6">Helix-turn-helix transcriptional regulator</fullName>
    </submittedName>
</protein>
<evidence type="ECO:0000259" key="5">
    <source>
        <dbReference type="PROSITE" id="PS50043"/>
    </source>
</evidence>
<dbReference type="PANTHER" id="PTHR44688:SF16">
    <property type="entry name" value="DNA-BINDING TRANSCRIPTIONAL ACTIVATOR DEVR_DOSR"/>
    <property type="match status" value="1"/>
</dbReference>
<accession>A0ABT5MTB4</accession>
<evidence type="ECO:0000256" key="1">
    <source>
        <dbReference type="ARBA" id="ARBA00023015"/>
    </source>
</evidence>
<evidence type="ECO:0000256" key="4">
    <source>
        <dbReference type="SAM" id="MobiDB-lite"/>
    </source>
</evidence>
<gene>
    <name evidence="6" type="ORF">PSQ40_01690</name>
</gene>
<evidence type="ECO:0000256" key="3">
    <source>
        <dbReference type="ARBA" id="ARBA00023163"/>
    </source>
</evidence>
<dbReference type="EMBL" id="JAQSIP010000001">
    <property type="protein sequence ID" value="MDD0837273.1"/>
    <property type="molecule type" value="Genomic_DNA"/>
</dbReference>
<feature type="region of interest" description="Disordered" evidence="4">
    <location>
        <begin position="1"/>
        <end position="20"/>
    </location>
</feature>
<keyword evidence="3" id="KW-0804">Transcription</keyword>
<dbReference type="PANTHER" id="PTHR44688">
    <property type="entry name" value="DNA-BINDING TRANSCRIPTIONAL ACTIVATOR DEVR_DOSR"/>
    <property type="match status" value="1"/>
</dbReference>
<dbReference type="PRINTS" id="PR00038">
    <property type="entry name" value="HTHLUXR"/>
</dbReference>
<keyword evidence="7" id="KW-1185">Reference proteome</keyword>
<dbReference type="SMART" id="SM00421">
    <property type="entry name" value="HTH_LUXR"/>
    <property type="match status" value="1"/>
</dbReference>
<dbReference type="Gene3D" id="1.10.10.10">
    <property type="entry name" value="Winged helix-like DNA-binding domain superfamily/Winged helix DNA-binding domain"/>
    <property type="match status" value="1"/>
</dbReference>
<comment type="caution">
    <text evidence="6">The sequence shown here is derived from an EMBL/GenBank/DDBJ whole genome shotgun (WGS) entry which is preliminary data.</text>
</comment>
<dbReference type="Pfam" id="PF00196">
    <property type="entry name" value="GerE"/>
    <property type="match status" value="1"/>
</dbReference>
<reference evidence="6 7" key="1">
    <citation type="submission" date="2023-02" db="EMBL/GenBank/DDBJ databases">
        <title>Bacterial whole genomic sequence of Curvibacter sp. HBC61.</title>
        <authorList>
            <person name="Le V."/>
            <person name="Ko S.-R."/>
            <person name="Ahn C.-Y."/>
            <person name="Oh H.-M."/>
        </authorList>
    </citation>
    <scope>NUCLEOTIDE SEQUENCE [LARGE SCALE GENOMIC DNA]</scope>
    <source>
        <strain evidence="6 7">HBC61</strain>
    </source>
</reference>